<evidence type="ECO:0000313" key="5">
    <source>
        <dbReference type="Proteomes" id="UP001530377"/>
    </source>
</evidence>
<proteinExistence type="predicted"/>
<dbReference type="InterPro" id="IPR055458">
    <property type="entry name" value="IFT52_GIFT"/>
</dbReference>
<protein>
    <submittedName>
        <fullName evidence="4">Uncharacterized protein</fullName>
    </submittedName>
</protein>
<keyword evidence="5" id="KW-1185">Reference proteome</keyword>
<dbReference type="Proteomes" id="UP001530377">
    <property type="component" value="Unassembled WGS sequence"/>
</dbReference>
<dbReference type="Pfam" id="PF21178">
    <property type="entry name" value="Itf52_C"/>
    <property type="match status" value="1"/>
</dbReference>
<sequence>MIIFDVSKRETHHPKANYKNLCRRLRSFVKVQVNKERLTSPGRLEDCKLLILGSPKRPFDDDEISALKNYVHKGGSLAIFASECGLQRSPEVSNLNELTRDFGICIENATVVRAMYHKYLHPRQALIQNGIVQPEIGVEKFTPLNNKNARPLPQQNMTRNDAGVNSSMSLSFVYPNGTTLSVQSPAYTLLTSGSTSYPVDCPIGAAWESANVSGKQGRVLVLGSSDIFADSWLDKEENSQLCDVLFRYLLDRGVSFDPSLGRSDFEGRECVPDISSLSALVKPCLLENDPLPQDYRCLLCDDLFGLHNNYVLDVIDLYERLNVPYEPLSLVEPHFECPHPPLRLATHQPRMLDPPSPALELFDLDECFTDVRVRLAQLADRCSDHSNLDEYLQEAAGVLDLDARTVGGESPKHLLHYIGTIIALHRHDECDNARE</sequence>
<dbReference type="CDD" id="cd23683">
    <property type="entry name" value="IFT52_CTD"/>
    <property type="match status" value="1"/>
</dbReference>
<reference evidence="4 5" key="1">
    <citation type="submission" date="2024-10" db="EMBL/GenBank/DDBJ databases">
        <title>Updated reference genomes for cyclostephanoid diatoms.</title>
        <authorList>
            <person name="Roberts W.R."/>
            <person name="Alverson A.J."/>
        </authorList>
    </citation>
    <scope>NUCLEOTIDE SEQUENCE [LARGE SCALE GENOMIC DNA]</scope>
    <source>
        <strain evidence="4 5">AJA228-03</strain>
    </source>
</reference>
<feature type="domain" description="IFT52 central" evidence="2">
    <location>
        <begin position="277"/>
        <end position="357"/>
    </location>
</feature>
<evidence type="ECO:0000259" key="1">
    <source>
        <dbReference type="Pfam" id="PF21178"/>
    </source>
</evidence>
<dbReference type="PANTHER" id="PTHR12969">
    <property type="entry name" value="NGD5/OSM-6/IFT52"/>
    <property type="match status" value="1"/>
</dbReference>
<dbReference type="EMBL" id="JALLPB020000137">
    <property type="protein sequence ID" value="KAL3816682.1"/>
    <property type="molecule type" value="Genomic_DNA"/>
</dbReference>
<feature type="domain" description="IFT52 GIFT" evidence="3">
    <location>
        <begin position="2"/>
        <end position="257"/>
    </location>
</feature>
<gene>
    <name evidence="4" type="ORF">ACHAXA_003872</name>
</gene>
<accession>A0ABD3RWW6</accession>
<dbReference type="PANTHER" id="PTHR12969:SF7">
    <property type="entry name" value="INTRAFLAGELLAR TRANSPORT PROTEIN 52 HOMOLOG"/>
    <property type="match status" value="1"/>
</dbReference>
<name>A0ABD3RWW6_9STRA</name>
<evidence type="ECO:0000313" key="4">
    <source>
        <dbReference type="EMBL" id="KAL3816682.1"/>
    </source>
</evidence>
<dbReference type="InterPro" id="IPR029062">
    <property type="entry name" value="Class_I_gatase-like"/>
</dbReference>
<evidence type="ECO:0000259" key="3">
    <source>
        <dbReference type="Pfam" id="PF23355"/>
    </source>
</evidence>
<dbReference type="Pfam" id="PF23352">
    <property type="entry name" value="IFT52_central"/>
    <property type="match status" value="1"/>
</dbReference>
<dbReference type="Pfam" id="PF23355">
    <property type="entry name" value="IFT52_GIFT"/>
    <property type="match status" value="1"/>
</dbReference>
<dbReference type="SUPFAM" id="SSF52317">
    <property type="entry name" value="Class I glutamine amidotransferase-like"/>
    <property type="match status" value="1"/>
</dbReference>
<dbReference type="AlphaFoldDB" id="A0ABD3RWW6"/>
<evidence type="ECO:0000259" key="2">
    <source>
        <dbReference type="Pfam" id="PF23352"/>
    </source>
</evidence>
<dbReference type="InterPro" id="IPR039975">
    <property type="entry name" value="IFT52"/>
</dbReference>
<organism evidence="4 5">
    <name type="scientific">Cyclostephanos tholiformis</name>
    <dbReference type="NCBI Taxonomy" id="382380"/>
    <lineage>
        <taxon>Eukaryota</taxon>
        <taxon>Sar</taxon>
        <taxon>Stramenopiles</taxon>
        <taxon>Ochrophyta</taxon>
        <taxon>Bacillariophyta</taxon>
        <taxon>Coscinodiscophyceae</taxon>
        <taxon>Thalassiosirophycidae</taxon>
        <taxon>Stephanodiscales</taxon>
        <taxon>Stephanodiscaceae</taxon>
        <taxon>Cyclostephanos</taxon>
    </lineage>
</organism>
<dbReference type="Gene3D" id="6.10.250.2800">
    <property type="match status" value="1"/>
</dbReference>
<dbReference type="InterPro" id="IPR048643">
    <property type="entry name" value="Itf52_C"/>
</dbReference>
<dbReference type="InterPro" id="IPR055460">
    <property type="entry name" value="IFT52_central"/>
</dbReference>
<feature type="domain" description="Intraflagellar transport protein 52 C-terminal" evidence="1">
    <location>
        <begin position="370"/>
        <end position="418"/>
    </location>
</feature>
<comment type="caution">
    <text evidence="4">The sequence shown here is derived from an EMBL/GenBank/DDBJ whole genome shotgun (WGS) entry which is preliminary data.</text>
</comment>